<evidence type="ECO:0000256" key="1">
    <source>
        <dbReference type="ARBA" id="ARBA00005446"/>
    </source>
</evidence>
<evidence type="ECO:0000313" key="10">
    <source>
        <dbReference type="Proteomes" id="UP000027195"/>
    </source>
</evidence>
<dbReference type="GO" id="GO:0005694">
    <property type="term" value="C:chromosome"/>
    <property type="evidence" value="ECO:0007669"/>
    <property type="project" value="TreeGrafter"/>
</dbReference>
<dbReference type="GO" id="GO:0000724">
    <property type="term" value="P:double-strand break repair via homologous recombination"/>
    <property type="evidence" value="ECO:0007669"/>
    <property type="project" value="TreeGrafter"/>
</dbReference>
<dbReference type="GO" id="GO:0005737">
    <property type="term" value="C:cytoplasm"/>
    <property type="evidence" value="ECO:0007669"/>
    <property type="project" value="TreeGrafter"/>
</dbReference>
<dbReference type="PANTHER" id="PTHR13710:SF154">
    <property type="entry name" value="RECQ HELICASE, PUTATIVE (AFU_ORTHOLOGUE AFUA_6G14720)-RELATED"/>
    <property type="match status" value="1"/>
</dbReference>
<evidence type="ECO:0000259" key="8">
    <source>
        <dbReference type="PROSITE" id="PS51194"/>
    </source>
</evidence>
<dbReference type="HOGENOM" id="CLU_234424_0_0_1"/>
<dbReference type="GO" id="GO:0043138">
    <property type="term" value="F:3'-5' DNA helicase activity"/>
    <property type="evidence" value="ECO:0007669"/>
    <property type="project" value="UniProtKB-EC"/>
</dbReference>
<feature type="region of interest" description="Disordered" evidence="6">
    <location>
        <begin position="436"/>
        <end position="460"/>
    </location>
</feature>
<dbReference type="SMART" id="SM00487">
    <property type="entry name" value="DEXDc"/>
    <property type="match status" value="1"/>
</dbReference>
<comment type="similarity">
    <text evidence="1">Belongs to the helicase family. RecQ subfamily.</text>
</comment>
<evidence type="ECO:0000256" key="2">
    <source>
        <dbReference type="ARBA" id="ARBA00022741"/>
    </source>
</evidence>
<dbReference type="GO" id="GO:0003676">
    <property type="term" value="F:nucleic acid binding"/>
    <property type="evidence" value="ECO:0007669"/>
    <property type="project" value="InterPro"/>
</dbReference>
<evidence type="ECO:0000256" key="5">
    <source>
        <dbReference type="ARBA" id="ARBA00034808"/>
    </source>
</evidence>
<dbReference type="PROSITE" id="PS51194">
    <property type="entry name" value="HELICASE_CTER"/>
    <property type="match status" value="1"/>
</dbReference>
<feature type="region of interest" description="Disordered" evidence="6">
    <location>
        <begin position="132"/>
        <end position="184"/>
    </location>
</feature>
<evidence type="ECO:0000256" key="4">
    <source>
        <dbReference type="ARBA" id="ARBA00034617"/>
    </source>
</evidence>
<dbReference type="InParanoid" id="A0A067LTP5"/>
<keyword evidence="3" id="KW-0067">ATP-binding</keyword>
<dbReference type="GO" id="GO:0005524">
    <property type="term" value="F:ATP binding"/>
    <property type="evidence" value="ECO:0007669"/>
    <property type="project" value="UniProtKB-KW"/>
</dbReference>
<evidence type="ECO:0000313" key="9">
    <source>
        <dbReference type="EMBL" id="KDQ06668.1"/>
    </source>
</evidence>
<comment type="catalytic activity">
    <reaction evidence="4">
        <text>Couples ATP hydrolysis with the unwinding of duplex DNA by translocating in the 3'-5' direction.</text>
        <dbReference type="EC" id="5.6.2.4"/>
    </reaction>
</comment>
<feature type="compositionally biased region" description="Basic and acidic residues" evidence="6">
    <location>
        <begin position="1191"/>
        <end position="1204"/>
    </location>
</feature>
<dbReference type="Pfam" id="PF00270">
    <property type="entry name" value="DEAD"/>
    <property type="match status" value="1"/>
</dbReference>
<dbReference type="Proteomes" id="UP000027195">
    <property type="component" value="Unassembled WGS sequence"/>
</dbReference>
<feature type="compositionally biased region" description="Low complexity" evidence="6">
    <location>
        <begin position="135"/>
        <end position="162"/>
    </location>
</feature>
<dbReference type="Pfam" id="PF00271">
    <property type="entry name" value="Helicase_C"/>
    <property type="match status" value="1"/>
</dbReference>
<dbReference type="InterPro" id="IPR001650">
    <property type="entry name" value="Helicase_C-like"/>
</dbReference>
<dbReference type="Gene3D" id="3.40.50.300">
    <property type="entry name" value="P-loop containing nucleotide triphosphate hydrolases"/>
    <property type="match status" value="2"/>
</dbReference>
<dbReference type="InterPro" id="IPR014001">
    <property type="entry name" value="Helicase_ATP-bd"/>
</dbReference>
<protein>
    <recommendedName>
        <fullName evidence="5">DNA 3'-5' helicase</fullName>
        <ecNumber evidence="5">5.6.2.4</ecNumber>
    </recommendedName>
</protein>
<evidence type="ECO:0000256" key="6">
    <source>
        <dbReference type="SAM" id="MobiDB-lite"/>
    </source>
</evidence>
<feature type="compositionally biased region" description="Basic and acidic residues" evidence="6">
    <location>
        <begin position="444"/>
        <end position="460"/>
    </location>
</feature>
<dbReference type="PROSITE" id="PS51192">
    <property type="entry name" value="HELICASE_ATP_BIND_1"/>
    <property type="match status" value="1"/>
</dbReference>
<dbReference type="EC" id="5.6.2.4" evidence="5"/>
<dbReference type="GO" id="GO:0009378">
    <property type="term" value="F:four-way junction helicase activity"/>
    <property type="evidence" value="ECO:0007669"/>
    <property type="project" value="TreeGrafter"/>
</dbReference>
<evidence type="ECO:0000259" key="7">
    <source>
        <dbReference type="PROSITE" id="PS51192"/>
    </source>
</evidence>
<dbReference type="EMBL" id="KL198127">
    <property type="protein sequence ID" value="KDQ06668.1"/>
    <property type="molecule type" value="Genomic_DNA"/>
</dbReference>
<keyword evidence="10" id="KW-1185">Reference proteome</keyword>
<evidence type="ECO:0000256" key="3">
    <source>
        <dbReference type="ARBA" id="ARBA00022840"/>
    </source>
</evidence>
<feature type="region of interest" description="Disordered" evidence="6">
    <location>
        <begin position="1258"/>
        <end position="1301"/>
    </location>
</feature>
<dbReference type="SMART" id="SM00490">
    <property type="entry name" value="HELICc"/>
    <property type="match status" value="1"/>
</dbReference>
<organism evidence="9 10">
    <name type="scientific">Botryobasidium botryosum (strain FD-172 SS1)</name>
    <dbReference type="NCBI Taxonomy" id="930990"/>
    <lineage>
        <taxon>Eukaryota</taxon>
        <taxon>Fungi</taxon>
        <taxon>Dikarya</taxon>
        <taxon>Basidiomycota</taxon>
        <taxon>Agaricomycotina</taxon>
        <taxon>Agaricomycetes</taxon>
        <taxon>Cantharellales</taxon>
        <taxon>Botryobasidiaceae</taxon>
        <taxon>Botryobasidium</taxon>
    </lineage>
</organism>
<reference evidence="10" key="1">
    <citation type="journal article" date="2014" name="Proc. Natl. Acad. Sci. U.S.A.">
        <title>Extensive sampling of basidiomycete genomes demonstrates inadequacy of the white-rot/brown-rot paradigm for wood decay fungi.</title>
        <authorList>
            <person name="Riley R."/>
            <person name="Salamov A.A."/>
            <person name="Brown D.W."/>
            <person name="Nagy L.G."/>
            <person name="Floudas D."/>
            <person name="Held B.W."/>
            <person name="Levasseur A."/>
            <person name="Lombard V."/>
            <person name="Morin E."/>
            <person name="Otillar R."/>
            <person name="Lindquist E.A."/>
            <person name="Sun H."/>
            <person name="LaButti K.M."/>
            <person name="Schmutz J."/>
            <person name="Jabbour D."/>
            <person name="Luo H."/>
            <person name="Baker S.E."/>
            <person name="Pisabarro A.G."/>
            <person name="Walton J.D."/>
            <person name="Blanchette R.A."/>
            <person name="Henrissat B."/>
            <person name="Martin F."/>
            <person name="Cullen D."/>
            <person name="Hibbett D.S."/>
            <person name="Grigoriev I.V."/>
        </authorList>
    </citation>
    <scope>NUCLEOTIDE SEQUENCE [LARGE SCALE GENOMIC DNA]</scope>
    <source>
        <strain evidence="10">FD-172 SS1</strain>
    </source>
</reference>
<dbReference type="SUPFAM" id="SSF52540">
    <property type="entry name" value="P-loop containing nucleoside triphosphate hydrolases"/>
    <property type="match status" value="1"/>
</dbReference>
<dbReference type="InterPro" id="IPR027417">
    <property type="entry name" value="P-loop_NTPase"/>
</dbReference>
<feature type="compositionally biased region" description="Basic and acidic residues" evidence="6">
    <location>
        <begin position="1231"/>
        <end position="1240"/>
    </location>
</feature>
<accession>A0A067LTP5</accession>
<sequence>MTMPSPSDQPTVEDKVDLTFQGDQEPLATIQRDASGTFTCPCRKARYATAEGLQDHCRTHLPPDWLWDALIKKEINNLLPNYPDIQEISQPMVSMIYHDILLKYHNESVGPLKVIQDTVSQFIHAFDEEELNSLPSSSSSTPSAPSTSSTPSAPSTSSTSPTPQLPIDISQPLHGARASRDADPSVRPVVYPKELQSCGLGINVVEKIFFCAICGKVPGPGIETIRAHGRSVHSLTKSPNIGAMRALHAKYGTVPTFQRPTTIIAPIKGLFQFDGHACPAEGCLYAALSPKTVKNHALHDHNIRFGRTSQPTLEKVKVHEFYGSNKEMWVQVDPLLADDQEGERGNADFRACFNKPLFPQEEKVVLPEHRKDMSPWLIANTWPKHIEGYDIRELRELASFPDHKEEKTVFRVMAMAYRLMARAQDKLTRAKRAVMDAMSPRASSDAKEDSRKRPFRPLQEDKTLREYSRSLGRLFTMAMREARGREGDYHLPYSEKTLEAAKRLFDQLAKFSEAEMTDMMRSKQISPLTEKEAQVQDLMLDLATAMYTHQPKGASTDQYACPVVRSIVLMHVGEQGQIMDAFVTAGRMSQMQWCLRAVFYLEAERLAAKPDGDFQGDFLKALHHLKKWYTEDAFEVTPYSAIAGVMSLASGMIANGRPLPDCFWMPASKTQFAIQGKLFDLDSIKTMMTTEMSRVGGLLRKLTLGRSPEELGVLRDHYADNPNRTTPGYSFIQEPANDLRKHHDQLLTIILSDPKLKAQFIQGVDEETGRIVWNAEASQDMLETDKEFIEAVMVILMGVTPPPRGSELTPLKFENLTTRVRNFLRLLGRWATVLEYHKGSSITGRDKIIPRFLPPVLGDAIMTYLTVVRPLITQMAIQHYQGDAKMYDLYRTQLFVVRGRPVQPDQLSLQMRAISRKYMPNPLGIRTWRQANTLIHDRYFGFRAEDCAENEIGHLLAGHTTGTVASHYGLDEANLPTISARTMHLYLYESRRWSALYGFESLPELSDVIAPPGMVAIMPHLNAIRDDIASLRGGVGLSEAGEKLAVTLEEVTALLGRVGQLFEDLPLRGNARHEDASPSSPGGQKLGTAGLQITTSESAPTSLGEDDGVGPIESHRSSPEDISATNDLEDDGFCNASFGRAQSSEPGDAECLLEASRSPARNIEDPEASRHGMASGTGAVSVGKMTAVLRGPEERAREGGDQSRSKRSASGATKRTANPDVNEPALKVRRREQGRPLAAHDRIVANTNLLTMSKPWASAADKVAPSSQPPGGRRSTPMPQQPPASPRILPGFAGALDGNNAGSEAVARSGPFAAELPDEKSMTSAIQDFYGKADAELRPNQYDMIYKTLQRQSCLAIFAHTGSGKSLTYMIPASKFEIGKTTLVVVPTNVLLEDVIRRSREAKLSAAAWTSETPTANAVSIMPLTIDSADTRSFMAFVNSLSKQGKLARIVIDEAHNMLMSQGYRPAYRTVFALLEAGVPLLFLSATMLPKYYDCLREHAWITDLMILRAYTYQRQVSYRVLRVAMPLHKGGQQPQNQAQLPRGHDDMLRELKRICQEEEKRFSGFSIELGIVYCQTVEMVKRLGEELQWPICHGQQKEDDRRANLGLWTSGKAPIILATTILSEGVDYPGVRFTVHFGCPYSFTDYLQGSGRAGRDGRPSRAYVIYSSLWKPLPKHALAFSAEQRAKFDGDYGGFEEFKAWLKDETRCRRVGLGEVYDGRGFTCQELLANECDVCCQKSRKINGFYHEPKTIKAEPFPRPMNLGLCSSRPDDSVEPRSFGSLDDDRRTVEEFRRADDLFWDNVKMVLNDVGGSTCILCHFHCIYEVHDPDQCAHFKRREDEFAAWAGNAAPPAEVTCPVCWLPKIEEFHDGSEHARCIYPHLVKRACWTAMIHPNLRRSAATWSEVDSLDIHVIGPTLGRLDIPPFRGVWKTRPIRMLLWLMGMDRTQRKDMLALTRNSRGEVEEDSQPH</sequence>
<feature type="domain" description="Helicase C-terminal" evidence="8">
    <location>
        <begin position="1551"/>
        <end position="1707"/>
    </location>
</feature>
<dbReference type="STRING" id="930990.A0A067LTP5"/>
<keyword evidence="2" id="KW-0547">Nucleotide-binding</keyword>
<proteinExistence type="inferred from homology"/>
<gene>
    <name evidence="9" type="ORF">BOTBODRAFT_181373</name>
</gene>
<name>A0A067LTP5_BOTB1</name>
<dbReference type="PANTHER" id="PTHR13710">
    <property type="entry name" value="DNA HELICASE RECQ FAMILY MEMBER"/>
    <property type="match status" value="1"/>
</dbReference>
<feature type="domain" description="Helicase ATP-binding" evidence="7">
    <location>
        <begin position="1346"/>
        <end position="1506"/>
    </location>
</feature>
<dbReference type="OrthoDB" id="2686241at2759"/>
<dbReference type="InterPro" id="IPR011545">
    <property type="entry name" value="DEAD/DEAH_box_helicase_dom"/>
</dbReference>
<feature type="region of interest" description="Disordered" evidence="6">
    <location>
        <begin position="1096"/>
        <end position="1149"/>
    </location>
</feature>
<feature type="region of interest" description="Disordered" evidence="6">
    <location>
        <begin position="1191"/>
        <end position="1240"/>
    </location>
</feature>